<evidence type="ECO:0000313" key="11">
    <source>
        <dbReference type="Proteomes" id="UP001231518"/>
    </source>
</evidence>
<dbReference type="InterPro" id="IPR041373">
    <property type="entry name" value="RT_RNaseH"/>
</dbReference>
<dbReference type="PANTHER" id="PTHR37984">
    <property type="entry name" value="PROTEIN CBG26694"/>
    <property type="match status" value="1"/>
</dbReference>
<evidence type="ECO:0000259" key="9">
    <source>
        <dbReference type="PROSITE" id="PS50994"/>
    </source>
</evidence>
<dbReference type="GO" id="GO:0016787">
    <property type="term" value="F:hydrolase activity"/>
    <property type="evidence" value="ECO:0007669"/>
    <property type="project" value="UniProtKB-KW"/>
</dbReference>
<gene>
    <name evidence="10" type="ORF">PYW07_016428</name>
</gene>
<dbReference type="FunFam" id="3.10.20.370:FF:000001">
    <property type="entry name" value="Retrovirus-related Pol polyprotein from transposon 17.6-like protein"/>
    <property type="match status" value="1"/>
</dbReference>
<reference evidence="10" key="1">
    <citation type="submission" date="2023-03" db="EMBL/GenBank/DDBJ databases">
        <title>Chromosome-level genomes of two armyworms, Mythimna separata and Mythimna loreyi, provide insights into the biosynthesis and reception of sex pheromones.</title>
        <authorList>
            <person name="Zhao H."/>
        </authorList>
    </citation>
    <scope>NUCLEOTIDE SEQUENCE</scope>
    <source>
        <strain evidence="10">BeijingLab</strain>
        <tissue evidence="10">Pupa</tissue>
    </source>
</reference>
<dbReference type="CDD" id="cd09274">
    <property type="entry name" value="RNase_HI_RT_Ty3"/>
    <property type="match status" value="1"/>
</dbReference>
<dbReference type="InterPro" id="IPR000477">
    <property type="entry name" value="RT_dom"/>
</dbReference>
<dbReference type="FunFam" id="3.30.420.10:FF:000032">
    <property type="entry name" value="Retrovirus-related Pol polyprotein from transposon 297-like Protein"/>
    <property type="match status" value="1"/>
</dbReference>
<dbReference type="Gene3D" id="3.30.420.10">
    <property type="entry name" value="Ribonuclease H-like superfamily/Ribonuclease H"/>
    <property type="match status" value="1"/>
</dbReference>
<dbReference type="Gene3D" id="3.10.20.370">
    <property type="match status" value="1"/>
</dbReference>
<dbReference type="PROSITE" id="PS50878">
    <property type="entry name" value="RT_POL"/>
    <property type="match status" value="1"/>
</dbReference>
<comment type="caution">
    <text evidence="10">The sequence shown here is derived from an EMBL/GenBank/DDBJ whole genome shotgun (WGS) entry which is preliminary data.</text>
</comment>
<dbReference type="PANTHER" id="PTHR37984:SF5">
    <property type="entry name" value="PROTEIN NYNRIN-LIKE"/>
    <property type="match status" value="1"/>
</dbReference>
<dbReference type="PROSITE" id="PS50994">
    <property type="entry name" value="INTEGRASE"/>
    <property type="match status" value="1"/>
</dbReference>
<dbReference type="CDD" id="cd01647">
    <property type="entry name" value="RT_LTR"/>
    <property type="match status" value="1"/>
</dbReference>
<feature type="domain" description="Reverse transcriptase" evidence="8">
    <location>
        <begin position="169"/>
        <end position="351"/>
    </location>
</feature>
<dbReference type="InterPro" id="IPR043128">
    <property type="entry name" value="Rev_trsase/Diguanyl_cyclase"/>
</dbReference>
<proteinExistence type="predicted"/>
<evidence type="ECO:0000256" key="3">
    <source>
        <dbReference type="ARBA" id="ARBA00022695"/>
    </source>
</evidence>
<dbReference type="SUPFAM" id="SSF56672">
    <property type="entry name" value="DNA/RNA polymerases"/>
    <property type="match status" value="1"/>
</dbReference>
<organism evidence="10 11">
    <name type="scientific">Mythimna separata</name>
    <name type="common">Oriental armyworm</name>
    <name type="synonym">Pseudaletia separata</name>
    <dbReference type="NCBI Taxonomy" id="271217"/>
    <lineage>
        <taxon>Eukaryota</taxon>
        <taxon>Metazoa</taxon>
        <taxon>Ecdysozoa</taxon>
        <taxon>Arthropoda</taxon>
        <taxon>Hexapoda</taxon>
        <taxon>Insecta</taxon>
        <taxon>Pterygota</taxon>
        <taxon>Neoptera</taxon>
        <taxon>Endopterygota</taxon>
        <taxon>Lepidoptera</taxon>
        <taxon>Glossata</taxon>
        <taxon>Ditrysia</taxon>
        <taxon>Noctuoidea</taxon>
        <taxon>Noctuidae</taxon>
        <taxon>Noctuinae</taxon>
        <taxon>Hadenini</taxon>
        <taxon>Mythimna</taxon>
    </lineage>
</organism>
<evidence type="ECO:0000259" key="8">
    <source>
        <dbReference type="PROSITE" id="PS50878"/>
    </source>
</evidence>
<keyword evidence="3" id="KW-0548">Nucleotidyltransferase</keyword>
<dbReference type="GO" id="GO:0003964">
    <property type="term" value="F:RNA-directed DNA polymerase activity"/>
    <property type="evidence" value="ECO:0007669"/>
    <property type="project" value="UniProtKB-KW"/>
</dbReference>
<dbReference type="Proteomes" id="UP001231518">
    <property type="component" value="Chromosome 8"/>
</dbReference>
<name>A0AAD7YKG6_MYTSE</name>
<keyword evidence="4" id="KW-0540">Nuclease</keyword>
<dbReference type="InterPro" id="IPR041588">
    <property type="entry name" value="Integrase_H2C2"/>
</dbReference>
<dbReference type="Pfam" id="PF00078">
    <property type="entry name" value="RVT_1"/>
    <property type="match status" value="1"/>
</dbReference>
<accession>A0AAD7YKG6</accession>
<evidence type="ECO:0000256" key="7">
    <source>
        <dbReference type="ARBA" id="ARBA00022918"/>
    </source>
</evidence>
<dbReference type="GO" id="GO:0004519">
    <property type="term" value="F:endonuclease activity"/>
    <property type="evidence" value="ECO:0007669"/>
    <property type="project" value="UniProtKB-KW"/>
</dbReference>
<dbReference type="Gene3D" id="1.10.340.70">
    <property type="match status" value="1"/>
</dbReference>
<keyword evidence="7" id="KW-0695">RNA-directed DNA polymerase</keyword>
<keyword evidence="2" id="KW-0808">Transferase</keyword>
<dbReference type="Gene3D" id="3.30.70.270">
    <property type="match status" value="2"/>
</dbReference>
<dbReference type="GO" id="GO:0015074">
    <property type="term" value="P:DNA integration"/>
    <property type="evidence" value="ECO:0007669"/>
    <property type="project" value="InterPro"/>
</dbReference>
<evidence type="ECO:0000256" key="1">
    <source>
        <dbReference type="ARBA" id="ARBA00012493"/>
    </source>
</evidence>
<keyword evidence="5" id="KW-0255">Endonuclease</keyword>
<dbReference type="Gene3D" id="3.10.10.10">
    <property type="entry name" value="HIV Type 1 Reverse Transcriptase, subunit A, domain 1"/>
    <property type="match status" value="1"/>
</dbReference>
<keyword evidence="6" id="KW-0378">Hydrolase</keyword>
<dbReference type="EC" id="2.7.7.49" evidence="1"/>
<dbReference type="InterPro" id="IPR012337">
    <property type="entry name" value="RNaseH-like_sf"/>
</dbReference>
<dbReference type="Pfam" id="PF17917">
    <property type="entry name" value="RT_RNaseH"/>
    <property type="match status" value="1"/>
</dbReference>
<dbReference type="InterPro" id="IPR001584">
    <property type="entry name" value="Integrase_cat-core"/>
</dbReference>
<dbReference type="FunFam" id="3.30.70.270:FF:000020">
    <property type="entry name" value="Transposon Tf2-6 polyprotein-like Protein"/>
    <property type="match status" value="1"/>
</dbReference>
<sequence>MYEISARCEQIHYIRTDLSEQCVICSKELEEGVFLANSLATPCNGLIPVRILNTTDNTVTLKNIEPTIHKLSDYSICSFNATDKNADRVKQLFSHLNLKHLNEEEQTSIENLCAKYADIFYLPGDKLSTTNIYKHTITLKSNANPVFTKPYRLPYSQQKEINEQINKLLDDNIIEKCNSCWSSPLLLVPKKMDSSGQKKFRLVIDYRKLNNLIEDDKYPLPNMTEILDALSGSIYFTHLDLYNGFYNVELEKDSRKYTAFCSGQYQMVRMPMGLKTSPGSFSRMMNLALAGLTNEKCFIYLDDLIIFGTSLETHNKNLQDIFERLRKVNLKLNPEKCDFLKKQILYLGHVVSGDGILPDPSKIDIVKKYPPPKNLDELKRFIAFVNYYRKFVPNFAQLAIPLNQLCKKNVPFIWDSACQKAFETLRDSVISPPVLQYPDFSEQNQFIIQTDASNYALGAVLCNSDLKPIAYASRNLNKAEKNYPIIEKELLAIVWAIKHFRPYLYGRPFRIQTDHRPLVYLFSMKDPSSRLMKFRLLLEEYNFNVEYIKGTDNAAADALSRINISIKDLKEMNDNILSIMTRAQKRKLTPPTHSLTDNGTSYDWPDQPKVVETHITPKDSTELVFIEKEKLDRIRKLKNTNYESATFCYILDKKTIYIKYKDSPSQITPAEFVRELDMFCKHISIDELYFIVTKTNDIFVRKLVQEIKHYASTTIPRLYILKNVSRIDNKDDQKVILNDFHLLPTSGHAGMRRMLNNIKKYYFWPCLEKDVAQFVQRCDKCQRNKHSLPIKEPMVITSTANYAFEKIYLDIVGPLDRDNNNYSYILTLQCELSKFVEAYPLTSKTTVEVAECFVNNFILRYGIPQAIATDRGTEFMSHTMNEVCKLLHINKINPTAYHHQSLGALENSHKHLVSFLRIQCDNHPETWSKWLPYWCFSFNTSVHSETKFTPYELVFGKKCSLPSNLTNNVEPLYNYDNYPMQLKYRLQLTQREARDNLLKGKLHRKQKYDKSKRPVTYNPNDLVLIKNEVGGKLDSLYLGPYLCGCQRHTTEC</sequence>
<dbReference type="SUPFAM" id="SSF53098">
    <property type="entry name" value="Ribonuclease H-like"/>
    <property type="match status" value="1"/>
</dbReference>
<dbReference type="InterPro" id="IPR043502">
    <property type="entry name" value="DNA/RNA_pol_sf"/>
</dbReference>
<evidence type="ECO:0000256" key="2">
    <source>
        <dbReference type="ARBA" id="ARBA00022679"/>
    </source>
</evidence>
<dbReference type="EMBL" id="JARGEI010000015">
    <property type="protein sequence ID" value="KAJ8718872.1"/>
    <property type="molecule type" value="Genomic_DNA"/>
</dbReference>
<dbReference type="InterPro" id="IPR036397">
    <property type="entry name" value="RNaseH_sf"/>
</dbReference>
<evidence type="ECO:0000256" key="6">
    <source>
        <dbReference type="ARBA" id="ARBA00022801"/>
    </source>
</evidence>
<dbReference type="AlphaFoldDB" id="A0AAD7YKG6"/>
<dbReference type="Pfam" id="PF17921">
    <property type="entry name" value="Integrase_H2C2"/>
    <property type="match status" value="1"/>
</dbReference>
<dbReference type="GO" id="GO:0003676">
    <property type="term" value="F:nucleic acid binding"/>
    <property type="evidence" value="ECO:0007669"/>
    <property type="project" value="InterPro"/>
</dbReference>
<evidence type="ECO:0000256" key="5">
    <source>
        <dbReference type="ARBA" id="ARBA00022759"/>
    </source>
</evidence>
<dbReference type="InterPro" id="IPR050951">
    <property type="entry name" value="Retrovirus_Pol_polyprotein"/>
</dbReference>
<dbReference type="GO" id="GO:0042575">
    <property type="term" value="C:DNA polymerase complex"/>
    <property type="evidence" value="ECO:0007669"/>
    <property type="project" value="UniProtKB-ARBA"/>
</dbReference>
<dbReference type="Pfam" id="PF00665">
    <property type="entry name" value="rve"/>
    <property type="match status" value="1"/>
</dbReference>
<evidence type="ECO:0000256" key="4">
    <source>
        <dbReference type="ARBA" id="ARBA00022722"/>
    </source>
</evidence>
<evidence type="ECO:0000313" key="10">
    <source>
        <dbReference type="EMBL" id="KAJ8718872.1"/>
    </source>
</evidence>
<feature type="domain" description="Integrase catalytic" evidence="9">
    <location>
        <begin position="789"/>
        <end position="958"/>
    </location>
</feature>
<keyword evidence="11" id="KW-1185">Reference proteome</keyword>
<protein>
    <recommendedName>
        <fullName evidence="1">RNA-directed DNA polymerase</fullName>
        <ecNumber evidence="1">2.7.7.49</ecNumber>
    </recommendedName>
</protein>